<keyword evidence="2 6" id="KW-0479">Metal-binding</keyword>
<dbReference type="Pfam" id="PF01641">
    <property type="entry name" value="SelR"/>
    <property type="match status" value="1"/>
</dbReference>
<dbReference type="HAMAP" id="MF_01400">
    <property type="entry name" value="MsrB"/>
    <property type="match status" value="1"/>
</dbReference>
<organism evidence="8 9">
    <name type="scientific">Pseudoxanthobacter soli DSM 19599</name>
    <dbReference type="NCBI Taxonomy" id="1123029"/>
    <lineage>
        <taxon>Bacteria</taxon>
        <taxon>Pseudomonadati</taxon>
        <taxon>Pseudomonadota</taxon>
        <taxon>Alphaproteobacteria</taxon>
        <taxon>Hyphomicrobiales</taxon>
        <taxon>Segnochrobactraceae</taxon>
        <taxon>Pseudoxanthobacter</taxon>
    </lineage>
</organism>
<dbReference type="InterPro" id="IPR011057">
    <property type="entry name" value="Mss4-like_sf"/>
</dbReference>
<dbReference type="NCBIfam" id="TIGR00357">
    <property type="entry name" value="peptide-methionine (R)-S-oxide reductase MsrB"/>
    <property type="match status" value="1"/>
</dbReference>
<dbReference type="Proteomes" id="UP000186406">
    <property type="component" value="Unassembled WGS sequence"/>
</dbReference>
<evidence type="ECO:0000256" key="5">
    <source>
        <dbReference type="ARBA" id="ARBA00048488"/>
    </source>
</evidence>
<dbReference type="FunFam" id="2.170.150.20:FF:000001">
    <property type="entry name" value="Peptide methionine sulfoxide reductase MsrB"/>
    <property type="match status" value="1"/>
</dbReference>
<comment type="catalytic activity">
    <reaction evidence="5 6">
        <text>L-methionyl-[protein] + [thioredoxin]-disulfide + H2O = L-methionyl-(R)-S-oxide-[protein] + [thioredoxin]-dithiol</text>
        <dbReference type="Rhea" id="RHEA:24164"/>
        <dbReference type="Rhea" id="RHEA-COMP:10698"/>
        <dbReference type="Rhea" id="RHEA-COMP:10700"/>
        <dbReference type="Rhea" id="RHEA-COMP:12313"/>
        <dbReference type="Rhea" id="RHEA-COMP:12314"/>
        <dbReference type="ChEBI" id="CHEBI:15377"/>
        <dbReference type="ChEBI" id="CHEBI:16044"/>
        <dbReference type="ChEBI" id="CHEBI:29950"/>
        <dbReference type="ChEBI" id="CHEBI:45764"/>
        <dbReference type="ChEBI" id="CHEBI:50058"/>
        <dbReference type="EC" id="1.8.4.12"/>
    </reaction>
</comment>
<evidence type="ECO:0000259" key="7">
    <source>
        <dbReference type="PROSITE" id="PS51790"/>
    </source>
</evidence>
<dbReference type="PROSITE" id="PS51790">
    <property type="entry name" value="MSRB"/>
    <property type="match status" value="1"/>
</dbReference>
<dbReference type="GO" id="GO:0008270">
    <property type="term" value="F:zinc ion binding"/>
    <property type="evidence" value="ECO:0007669"/>
    <property type="project" value="UniProtKB-UniRule"/>
</dbReference>
<dbReference type="Gene3D" id="2.170.150.20">
    <property type="entry name" value="Peptide methionine sulfoxide reductase"/>
    <property type="match status" value="1"/>
</dbReference>
<feature type="binding site" evidence="6">
    <location>
        <position position="109"/>
    </location>
    <ligand>
        <name>Zn(2+)</name>
        <dbReference type="ChEBI" id="CHEBI:29105"/>
    </ligand>
</feature>
<dbReference type="InterPro" id="IPR002579">
    <property type="entry name" value="Met_Sox_Rdtase_MsrB_dom"/>
</dbReference>
<evidence type="ECO:0000256" key="2">
    <source>
        <dbReference type="ARBA" id="ARBA00022723"/>
    </source>
</evidence>
<keyword evidence="4 6" id="KW-0560">Oxidoreductase</keyword>
<comment type="similarity">
    <text evidence="1 6">Belongs to the MsrB Met sulfoxide reductase family.</text>
</comment>
<proteinExistence type="inferred from homology"/>
<feature type="binding site" evidence="6">
    <location>
        <position position="158"/>
    </location>
    <ligand>
        <name>Zn(2+)</name>
        <dbReference type="ChEBI" id="CHEBI:29105"/>
    </ligand>
</feature>
<evidence type="ECO:0000313" key="8">
    <source>
        <dbReference type="EMBL" id="SHO66201.1"/>
    </source>
</evidence>
<gene>
    <name evidence="6" type="primary">msrB</name>
    <name evidence="8" type="ORF">SAMN02745172_02856</name>
</gene>
<feature type="binding site" evidence="6">
    <location>
        <position position="112"/>
    </location>
    <ligand>
        <name>Zn(2+)</name>
        <dbReference type="ChEBI" id="CHEBI:29105"/>
    </ligand>
</feature>
<evidence type="ECO:0000256" key="6">
    <source>
        <dbReference type="HAMAP-Rule" id="MF_01400"/>
    </source>
</evidence>
<name>A0A1M7ZMU7_9HYPH</name>
<comment type="cofactor">
    <cofactor evidence="6">
        <name>Zn(2+)</name>
        <dbReference type="ChEBI" id="CHEBI:29105"/>
    </cofactor>
    <text evidence="6">Binds 1 zinc ion per subunit. The zinc ion is important for the structural integrity of the protein.</text>
</comment>
<dbReference type="AlphaFoldDB" id="A0A1M7ZMU7"/>
<feature type="active site" description="Nucleophile" evidence="6">
    <location>
        <position position="181"/>
    </location>
</feature>
<evidence type="ECO:0000256" key="3">
    <source>
        <dbReference type="ARBA" id="ARBA00022833"/>
    </source>
</evidence>
<sequence>MSGIDASMRARRIGGRAIAHRRSDAYLWVNPFLRPSASGPRTPPLPAPTERERIMSDTMPARREKVIKSDAAWKAELTPEQYRVTRRAGTERAFTGPFWDETRAGLYACICCGEPLFRSETKFNAGCGWPSFFTPVEEEVIDEHDDTSFLMHRTEVRCARCDAHLGHVFPDGPPPTGLRYCINGTALTFFPDED</sequence>
<keyword evidence="3 6" id="KW-0862">Zinc</keyword>
<dbReference type="GO" id="GO:0006979">
    <property type="term" value="P:response to oxidative stress"/>
    <property type="evidence" value="ECO:0007669"/>
    <property type="project" value="InterPro"/>
</dbReference>
<keyword evidence="9" id="KW-1185">Reference proteome</keyword>
<dbReference type="GO" id="GO:0030091">
    <property type="term" value="P:protein repair"/>
    <property type="evidence" value="ECO:0007669"/>
    <property type="project" value="InterPro"/>
</dbReference>
<dbReference type="EC" id="1.8.4.12" evidence="6"/>
<dbReference type="PANTHER" id="PTHR10173">
    <property type="entry name" value="METHIONINE SULFOXIDE REDUCTASE"/>
    <property type="match status" value="1"/>
</dbReference>
<dbReference type="EMBL" id="FRXO01000005">
    <property type="protein sequence ID" value="SHO66201.1"/>
    <property type="molecule type" value="Genomic_DNA"/>
</dbReference>
<dbReference type="GO" id="GO:0033743">
    <property type="term" value="F:peptide-methionine (R)-S-oxide reductase activity"/>
    <property type="evidence" value="ECO:0007669"/>
    <property type="project" value="UniProtKB-UniRule"/>
</dbReference>
<dbReference type="STRING" id="1123029.SAMN02745172_02856"/>
<dbReference type="InterPro" id="IPR028427">
    <property type="entry name" value="Met_Sox_Rdtase_MsrB"/>
</dbReference>
<evidence type="ECO:0000256" key="1">
    <source>
        <dbReference type="ARBA" id="ARBA00007174"/>
    </source>
</evidence>
<reference evidence="8 9" key="1">
    <citation type="submission" date="2016-12" db="EMBL/GenBank/DDBJ databases">
        <authorList>
            <person name="Song W.-J."/>
            <person name="Kurnit D.M."/>
        </authorList>
    </citation>
    <scope>NUCLEOTIDE SEQUENCE [LARGE SCALE GENOMIC DNA]</scope>
    <source>
        <strain evidence="8 9">DSM 19599</strain>
    </source>
</reference>
<feature type="domain" description="MsrB" evidence="7">
    <location>
        <begin position="70"/>
        <end position="192"/>
    </location>
</feature>
<protein>
    <recommendedName>
        <fullName evidence="6">Peptide methionine sulfoxide reductase MsrB</fullName>
        <ecNumber evidence="6">1.8.4.12</ecNumber>
    </recommendedName>
    <alternativeName>
        <fullName evidence="6">Peptide-methionine (R)-S-oxide reductase</fullName>
    </alternativeName>
</protein>
<dbReference type="PANTHER" id="PTHR10173:SF52">
    <property type="entry name" value="METHIONINE-R-SULFOXIDE REDUCTASE B1"/>
    <property type="match status" value="1"/>
</dbReference>
<evidence type="ECO:0000256" key="4">
    <source>
        <dbReference type="ARBA" id="ARBA00023002"/>
    </source>
</evidence>
<feature type="binding site" evidence="6">
    <location>
        <position position="161"/>
    </location>
    <ligand>
        <name>Zn(2+)</name>
        <dbReference type="ChEBI" id="CHEBI:29105"/>
    </ligand>
</feature>
<evidence type="ECO:0000313" key="9">
    <source>
        <dbReference type="Proteomes" id="UP000186406"/>
    </source>
</evidence>
<accession>A0A1M7ZMU7</accession>
<dbReference type="SUPFAM" id="SSF51316">
    <property type="entry name" value="Mss4-like"/>
    <property type="match status" value="1"/>
</dbReference>
<dbReference type="GO" id="GO:0005737">
    <property type="term" value="C:cytoplasm"/>
    <property type="evidence" value="ECO:0007669"/>
    <property type="project" value="TreeGrafter"/>
</dbReference>